<evidence type="ECO:0000313" key="1">
    <source>
        <dbReference type="EMBL" id="MDZ5087382.1"/>
    </source>
</evidence>
<organism evidence="1 2">
    <name type="scientific">Mycolicibacterium parafortuitum</name>
    <name type="common">Mycobacterium parafortuitum</name>
    <dbReference type="NCBI Taxonomy" id="39692"/>
    <lineage>
        <taxon>Bacteria</taxon>
        <taxon>Bacillati</taxon>
        <taxon>Actinomycetota</taxon>
        <taxon>Actinomycetes</taxon>
        <taxon>Mycobacteriales</taxon>
        <taxon>Mycobacteriaceae</taxon>
        <taxon>Mycolicibacterium</taxon>
    </lineage>
</organism>
<keyword evidence="1" id="KW-0255">Endonuclease</keyword>
<sequence>EWAATVIDTALRVDRRMLLPNRAGGNARAPIPQHVKAEVWQRDGGRCVDCGSTEYLEYDSIIPKSKGGADSERNLQILCRRCNLAKSDRI</sequence>
<dbReference type="EMBL" id="JAOXLN010000019">
    <property type="protein sequence ID" value="MDZ5087382.1"/>
    <property type="molecule type" value="Genomic_DNA"/>
</dbReference>
<keyword evidence="1" id="KW-0540">Nuclease</keyword>
<feature type="non-terminal residue" evidence="1">
    <location>
        <position position="1"/>
    </location>
</feature>
<reference evidence="1 2" key="1">
    <citation type="journal article" date="2021" name="Chemosphere">
        <title>Bioballs carrying a syntrophic Rhodococcus and Mycolicibacterium consortium for simultaneous sorption and biodegradation of fuel oil in contaminated freshwater.</title>
        <authorList>
            <person name="Naloka K."/>
            <person name="Polrit D."/>
            <person name="Muangchinda C."/>
            <person name="Thoetkiattikul H."/>
            <person name="Pinyakong O."/>
        </authorList>
    </citation>
    <scope>NUCLEOTIDE SEQUENCE [LARGE SCALE GENOMIC DNA]</scope>
    <source>
        <strain evidence="1 2">J101</strain>
    </source>
</reference>
<protein>
    <submittedName>
        <fullName evidence="1">HNH endonuclease</fullName>
    </submittedName>
</protein>
<evidence type="ECO:0000313" key="2">
    <source>
        <dbReference type="Proteomes" id="UP001289645"/>
    </source>
</evidence>
<dbReference type="Proteomes" id="UP001289645">
    <property type="component" value="Unassembled WGS sequence"/>
</dbReference>
<proteinExistence type="predicted"/>
<keyword evidence="2" id="KW-1185">Reference proteome</keyword>
<gene>
    <name evidence="1" type="ORF">OHX15_18495</name>
</gene>
<comment type="caution">
    <text evidence="1">The sequence shown here is derived from an EMBL/GenBank/DDBJ whole genome shotgun (WGS) entry which is preliminary data.</text>
</comment>
<keyword evidence="1" id="KW-0378">Hydrolase</keyword>
<accession>A0ACC6MKK4</accession>
<name>A0ACC6MKK4_MYCPF</name>